<feature type="compositionally biased region" description="Low complexity" evidence="1">
    <location>
        <begin position="197"/>
        <end position="206"/>
    </location>
</feature>
<feature type="region of interest" description="Disordered" evidence="1">
    <location>
        <begin position="1"/>
        <end position="144"/>
    </location>
</feature>
<feature type="compositionally biased region" description="Basic and acidic residues" evidence="1">
    <location>
        <begin position="270"/>
        <end position="280"/>
    </location>
</feature>
<feature type="compositionally biased region" description="Basic and acidic residues" evidence="1">
    <location>
        <begin position="533"/>
        <end position="553"/>
    </location>
</feature>
<protein>
    <submittedName>
        <fullName evidence="2">Protein TIME FOR COFFEE</fullName>
    </submittedName>
</protein>
<sequence>MERNREGRRGNMAAVNGLSRRRPRASTVTLRDSPEEDGGMELQETGRLRDRGAKKDRDRDRSGRSKRRRGDRMLHGSNREEGDDSSEESMEEDEEEEDDDLGAAASRLPPPPPPPLNPSPPSSSTPSNHSNHRKSFPAKVTRPPAVWKVADEMIGVSVPRKARSGLAASAKRSHECWLSGSGSGAGTGEQVHRQAATSPSTPSPTTGAYIPTSPASSNASVRKKMKQISGTKHRPPKISKSPSSIQDIEIEVAEVLYGLTRQFPVPSKQDVPKTDLKDVNEPSNETKSLVSSPNSISPSPAISQYLGLPPQNFSTSAAAALPAVAPKRKKPRPVKLEDESSSTPSALNPPVLPSSSISSTSKAVDGDQPKAEVTSPKPEKNTASTLAENNDYFPDLGLDQVGGKPADVKEESMRSDTSGLPDPKPPVANLDTEDRVETKVEADLPAKEPASDELDVKQAETTAVKTDPVGDGPREKFKIDLMAPPPGKNSPEAETDFVMDHKSPVPEIEMGTKLESVKTQVERSARSTSNEEGEVKREDVGNKSSVDDFDSRKRVNDERPLDVRLEFGKLDNDGINSSKQPGSRQPAKVPKGESKQEETAVQVGSLPLPMPVAGWHGGLFGYMGQVPSYQAVMPMDGTTAPSRVLQQLRPKRCATHCYIAQNINSHQKIVSMNPFLPAAVGSSSIYGAKPYNLNAMPPSESTILGNPLQGGFLGRCVGSLQEKSVPVYGSLPGSSSKEKVSSANAFVDAAQRKQLVLQQPPQVGSTSNMLPAPAFIFPLNQPQVAVAAAAAAAVATSRTALVKSPNMNATSSSNASCSAVVTSGSAAASTATASFNYPNLPQGEAQYLLLQNNGYPFHIPAHVGAPYRVGNHPQAMPFLNGSFYASQMLHPPQLQQQPQHHSLPSQQGPHNTGTSSGSSSHKYPQLTQKAPEGGANSTCGSGHGASKQRQHLPPHPARQLECETASEDGATADSRLSQPQRGIYSHNFPVPIHQQNFPFMSSASALSTGASHNDKQPLPLQQQQHQNQQQGMKVEVTPQAFAMSFASFNGSAASVHHGFDFSSAGQNHAIFQSLPEVARNGYQFAAAAAAAQAAQHKKAQNQLPEDGKSLGESTNASLPDEEERKAILAGKASNSISQHSFSFSRPESDPSITTALGNNNLIDGSARPLNLTPASLNGGRAPNCPASAAPATTPATSFSGSASNAQHQQQQHMIHLQKQQQQQQQ</sequence>
<feature type="compositionally biased region" description="Polar residues" evidence="1">
    <location>
        <begin position="1150"/>
        <end position="1162"/>
    </location>
</feature>
<feature type="compositionally biased region" description="Basic and acidic residues" evidence="1">
    <location>
        <begin position="71"/>
        <end position="80"/>
    </location>
</feature>
<accession>A0A1D1Y8S4</accession>
<feature type="compositionally biased region" description="Low complexity" evidence="1">
    <location>
        <begin position="892"/>
        <end position="920"/>
    </location>
</feature>
<evidence type="ECO:0000313" key="2">
    <source>
        <dbReference type="EMBL" id="JAT51050.1"/>
    </source>
</evidence>
<organism evidence="2">
    <name type="scientific">Anthurium amnicola</name>
    <dbReference type="NCBI Taxonomy" id="1678845"/>
    <lineage>
        <taxon>Eukaryota</taxon>
        <taxon>Viridiplantae</taxon>
        <taxon>Streptophyta</taxon>
        <taxon>Embryophyta</taxon>
        <taxon>Tracheophyta</taxon>
        <taxon>Spermatophyta</taxon>
        <taxon>Magnoliopsida</taxon>
        <taxon>Liliopsida</taxon>
        <taxon>Araceae</taxon>
        <taxon>Pothoideae</taxon>
        <taxon>Potheae</taxon>
        <taxon>Anthurium</taxon>
    </lineage>
</organism>
<feature type="compositionally biased region" description="Basic and acidic residues" evidence="1">
    <location>
        <begin position="44"/>
        <end position="63"/>
    </location>
</feature>
<feature type="compositionally biased region" description="Basic residues" evidence="1">
    <location>
        <begin position="221"/>
        <end position="237"/>
    </location>
</feature>
<name>A0A1D1Y8S4_9ARAE</name>
<feature type="region of interest" description="Disordered" evidence="1">
    <location>
        <begin position="262"/>
        <end position="553"/>
    </location>
</feature>
<dbReference type="GO" id="GO:0005634">
    <property type="term" value="C:nucleus"/>
    <property type="evidence" value="ECO:0007669"/>
    <property type="project" value="TreeGrafter"/>
</dbReference>
<gene>
    <name evidence="2" type="primary">TIC_4</name>
    <name evidence="2" type="ORF">g.91373</name>
</gene>
<dbReference type="EMBL" id="GDJX01016886">
    <property type="protein sequence ID" value="JAT51050.1"/>
    <property type="molecule type" value="Transcribed_RNA"/>
</dbReference>
<dbReference type="PANTHER" id="PTHR34798:SF2">
    <property type="entry name" value="PROTEIN TIME FOR COFFEE"/>
    <property type="match status" value="1"/>
</dbReference>
<feature type="compositionally biased region" description="Pro residues" evidence="1">
    <location>
        <begin position="108"/>
        <end position="123"/>
    </location>
</feature>
<feature type="region of interest" description="Disordered" evidence="1">
    <location>
        <begin position="1137"/>
        <end position="1225"/>
    </location>
</feature>
<evidence type="ECO:0000256" key="1">
    <source>
        <dbReference type="SAM" id="MobiDB-lite"/>
    </source>
</evidence>
<feature type="compositionally biased region" description="Low complexity" evidence="1">
    <location>
        <begin position="1016"/>
        <end position="1028"/>
    </location>
</feature>
<feature type="region of interest" description="Disordered" evidence="1">
    <location>
        <begin position="1096"/>
        <end position="1121"/>
    </location>
</feature>
<feature type="region of interest" description="Disordered" evidence="1">
    <location>
        <begin position="565"/>
        <end position="600"/>
    </location>
</feature>
<feature type="compositionally biased region" description="Low complexity" evidence="1">
    <location>
        <begin position="1185"/>
        <end position="1225"/>
    </location>
</feature>
<feature type="compositionally biased region" description="Acidic residues" evidence="1">
    <location>
        <begin position="81"/>
        <end position="101"/>
    </location>
</feature>
<proteinExistence type="predicted"/>
<feature type="compositionally biased region" description="Polar residues" evidence="1">
    <location>
        <begin position="574"/>
        <end position="583"/>
    </location>
</feature>
<feature type="region of interest" description="Disordered" evidence="1">
    <location>
        <begin position="1005"/>
        <end position="1028"/>
    </location>
</feature>
<feature type="compositionally biased region" description="Basic and acidic residues" evidence="1">
    <location>
        <begin position="432"/>
        <end position="458"/>
    </location>
</feature>
<feature type="region of interest" description="Disordered" evidence="1">
    <location>
        <begin position="892"/>
        <end position="989"/>
    </location>
</feature>
<feature type="non-terminal residue" evidence="2">
    <location>
        <position position="1225"/>
    </location>
</feature>
<dbReference type="AlphaFoldDB" id="A0A1D1Y8S4"/>
<feature type="compositionally biased region" description="Low complexity" evidence="1">
    <location>
        <begin position="291"/>
        <end position="303"/>
    </location>
</feature>
<feature type="compositionally biased region" description="Basic and acidic residues" evidence="1">
    <location>
        <begin position="498"/>
        <end position="525"/>
    </location>
</feature>
<dbReference type="GO" id="GO:0042752">
    <property type="term" value="P:regulation of circadian rhythm"/>
    <property type="evidence" value="ECO:0007669"/>
    <property type="project" value="InterPro"/>
</dbReference>
<feature type="compositionally biased region" description="Polar residues" evidence="1">
    <location>
        <begin position="281"/>
        <end position="290"/>
    </location>
</feature>
<dbReference type="InterPro" id="IPR039317">
    <property type="entry name" value="TIC"/>
</dbReference>
<feature type="region of interest" description="Disordered" evidence="1">
    <location>
        <begin position="158"/>
        <end position="245"/>
    </location>
</feature>
<reference evidence="2" key="1">
    <citation type="submission" date="2015-07" db="EMBL/GenBank/DDBJ databases">
        <title>Transcriptome Assembly of Anthurium amnicola.</title>
        <authorList>
            <person name="Suzuki J."/>
        </authorList>
    </citation>
    <scope>NUCLEOTIDE SEQUENCE</scope>
</reference>
<dbReference type="PANTHER" id="PTHR34798">
    <property type="entry name" value="PROTEIN TIME FOR COFFEE"/>
    <property type="match status" value="1"/>
</dbReference>